<evidence type="ECO:0000313" key="5">
    <source>
        <dbReference type="Proteomes" id="UP000011645"/>
    </source>
</evidence>
<name>D8J4Q9_HALJB</name>
<evidence type="ECO:0000313" key="2">
    <source>
        <dbReference type="EMBL" id="ADJ15526.1"/>
    </source>
</evidence>
<dbReference type="EMBL" id="CP002062">
    <property type="protein sequence ID" value="ADJ15526.1"/>
    <property type="molecule type" value="Genomic_DNA"/>
</dbReference>
<dbReference type="GO" id="GO:0016491">
    <property type="term" value="F:oxidoreductase activity"/>
    <property type="evidence" value="ECO:0007669"/>
    <property type="project" value="InterPro"/>
</dbReference>
<reference evidence="3 5" key="2">
    <citation type="journal article" date="2014" name="PLoS Genet.">
        <title>Phylogenetically driven sequencing of extremely halophilic archaea reveals strategies for static and dynamic osmo-response.</title>
        <authorList>
            <person name="Becker E.A."/>
            <person name="Seitzer P.M."/>
            <person name="Tritt A."/>
            <person name="Larsen D."/>
            <person name="Krusor M."/>
            <person name="Yao A.I."/>
            <person name="Wu D."/>
            <person name="Madern D."/>
            <person name="Eisen J.A."/>
            <person name="Darling A.E."/>
            <person name="Facciotti M.T."/>
        </authorList>
    </citation>
    <scope>NUCLEOTIDE SEQUENCE [LARGE SCALE GENOMIC DNA]</scope>
    <source>
        <strain evidence="3">B3</strain>
        <strain evidence="5">DSM 18796 / CECT 7217 / JCM 14584 / KCTC 4019 / B3</strain>
    </source>
</reference>
<dbReference type="NCBIfam" id="TIGR02118">
    <property type="entry name" value="EthD family reductase"/>
    <property type="match status" value="1"/>
</dbReference>
<feature type="domain" description="EthD" evidence="1">
    <location>
        <begin position="35"/>
        <end position="112"/>
    </location>
</feature>
<dbReference type="PATRIC" id="fig|795797.18.peg.2142"/>
<dbReference type="Proteomes" id="UP000000390">
    <property type="component" value="Chromosome"/>
</dbReference>
<dbReference type="KEGG" id="hje:HacjB3_10715"/>
<evidence type="ECO:0000313" key="4">
    <source>
        <dbReference type="Proteomes" id="UP000000390"/>
    </source>
</evidence>
<dbReference type="HOGENOM" id="CLU_115019_3_3_2"/>
<dbReference type="AlphaFoldDB" id="D8J4Q9"/>
<dbReference type="InterPro" id="IPR011008">
    <property type="entry name" value="Dimeric_a/b-barrel"/>
</dbReference>
<keyword evidence="5" id="KW-1185">Reference proteome</keyword>
<proteinExistence type="predicted"/>
<organism evidence="2 4">
    <name type="scientific">Halalkalicoccus jeotgali (strain DSM 18796 / CECT 7217 / JCM 14584 / KCTC 4019 / B3)</name>
    <dbReference type="NCBI Taxonomy" id="795797"/>
    <lineage>
        <taxon>Archaea</taxon>
        <taxon>Methanobacteriati</taxon>
        <taxon>Methanobacteriota</taxon>
        <taxon>Stenosarchaea group</taxon>
        <taxon>Halobacteria</taxon>
        <taxon>Halobacteriales</taxon>
        <taxon>Halococcaceae</taxon>
        <taxon>Halalkalicoccus</taxon>
    </lineage>
</organism>
<protein>
    <recommendedName>
        <fullName evidence="1">EthD domain-containing protein</fullName>
    </recommendedName>
</protein>
<dbReference type="STRING" id="795797.HacjB3_10715"/>
<dbReference type="eggNOG" id="arCOG10140">
    <property type="taxonomic scope" value="Archaea"/>
</dbReference>
<dbReference type="InterPro" id="IPR009799">
    <property type="entry name" value="EthD_dom"/>
</dbReference>
<evidence type="ECO:0000259" key="1">
    <source>
        <dbReference type="Pfam" id="PF07110"/>
    </source>
</evidence>
<gene>
    <name evidence="2" type="ordered locus">HacjB3_10715</name>
    <name evidence="3" type="ORF">C497_11952</name>
</gene>
<dbReference type="SUPFAM" id="SSF54909">
    <property type="entry name" value="Dimeric alpha+beta barrel"/>
    <property type="match status" value="1"/>
</dbReference>
<dbReference type="Gene3D" id="3.30.70.100">
    <property type="match status" value="1"/>
</dbReference>
<reference evidence="2 4" key="1">
    <citation type="journal article" date="2010" name="J. Bacteriol.">
        <title>Complete genome sequence of Halalkalicoccus jeotgali B3(T), an extremely halophilic archaeon.</title>
        <authorList>
            <person name="Roh S.W."/>
            <person name="Nam Y.D."/>
            <person name="Nam S.H."/>
            <person name="Choi S.H."/>
            <person name="Park H.S."/>
            <person name="Bae J.W."/>
        </authorList>
    </citation>
    <scope>NUCLEOTIDE SEQUENCE [LARGE SCALE GENOMIC DNA]</scope>
    <source>
        <strain evidence="2">B3</strain>
        <strain evidence="4">DSM 18796 / CECT 7217 / JCM 14584 / KCTC 4019 / B3</strain>
    </source>
</reference>
<dbReference type="EMBL" id="AOHV01000030">
    <property type="protein sequence ID" value="ELY36065.1"/>
    <property type="molecule type" value="Genomic_DNA"/>
</dbReference>
<dbReference type="Proteomes" id="UP000011645">
    <property type="component" value="Unassembled WGS sequence"/>
</dbReference>
<accession>D8J4Q9</accession>
<sequence>MERTLITVAKTDRPKPAAREGSCMIKMVQLLLRDDEITHEEFKTRWTGEHAEIAGQLPNLQKYVTSAPRDPEKAGYDGIVELYFESTEDLAAAFESPEGERVQADAAEFVDLEASPSLVVEETVQFDHSS</sequence>
<dbReference type="Pfam" id="PF07110">
    <property type="entry name" value="EthD"/>
    <property type="match status" value="1"/>
</dbReference>
<evidence type="ECO:0000313" key="3">
    <source>
        <dbReference type="EMBL" id="ELY36065.1"/>
    </source>
</evidence>